<dbReference type="SUPFAM" id="SSF54523">
    <property type="entry name" value="Pili subunits"/>
    <property type="match status" value="1"/>
</dbReference>
<evidence type="ECO:0000256" key="1">
    <source>
        <dbReference type="ARBA" id="ARBA00004167"/>
    </source>
</evidence>
<evidence type="ECO:0000313" key="7">
    <source>
        <dbReference type="EMBL" id="KEI67804.1"/>
    </source>
</evidence>
<dbReference type="Pfam" id="PF07963">
    <property type="entry name" value="N_methyl"/>
    <property type="match status" value="1"/>
</dbReference>
<evidence type="ECO:0000256" key="4">
    <source>
        <dbReference type="ARBA" id="ARBA00022989"/>
    </source>
</evidence>
<proteinExistence type="predicted"/>
<dbReference type="PROSITE" id="PS00409">
    <property type="entry name" value="PROKAR_NTER_METHYL"/>
    <property type="match status" value="1"/>
</dbReference>
<dbReference type="STRING" id="388467.A19Y_2958"/>
<evidence type="ECO:0000313" key="8">
    <source>
        <dbReference type="Proteomes" id="UP000027395"/>
    </source>
</evidence>
<evidence type="ECO:0000256" key="3">
    <source>
        <dbReference type="ARBA" id="ARBA00022692"/>
    </source>
</evidence>
<dbReference type="PATRIC" id="fig|388467.6.peg.2906"/>
<reference evidence="7 8" key="1">
    <citation type="journal article" date="2014" name="Appl. Environ. Microbiol.">
        <title>Elucidation of insertion elements encoded on plasmids and in vitro construction of shuttle vectors from the toxic cyanobacterium Planktothrix.</title>
        <authorList>
            <person name="Christiansen G."/>
            <person name="Goesmann A."/>
            <person name="Kurmayer R."/>
        </authorList>
    </citation>
    <scope>NUCLEOTIDE SEQUENCE [LARGE SCALE GENOMIC DNA]</scope>
    <source>
        <strain evidence="7 8">NIVA-CYA 126/8</strain>
    </source>
</reference>
<dbReference type="Gene3D" id="3.30.700.10">
    <property type="entry name" value="Glycoprotein, Type 4 Pilin"/>
    <property type="match status" value="1"/>
</dbReference>
<keyword evidence="2" id="KW-0488">Methylation</keyword>
<protein>
    <submittedName>
        <fullName evidence="7">Gsp</fullName>
    </submittedName>
</protein>
<accession>A0A073CHQ9</accession>
<feature type="transmembrane region" description="Helical" evidence="6">
    <location>
        <begin position="44"/>
        <end position="66"/>
    </location>
</feature>
<keyword evidence="3 6" id="KW-0812">Transmembrane</keyword>
<dbReference type="Pfam" id="PF16734">
    <property type="entry name" value="Pilin_GH"/>
    <property type="match status" value="1"/>
</dbReference>
<dbReference type="InterPro" id="IPR031975">
    <property type="entry name" value="Pilin_GH"/>
</dbReference>
<dbReference type="HOGENOM" id="CLU_091705_5_0_3"/>
<evidence type="ECO:0000256" key="6">
    <source>
        <dbReference type="SAM" id="Phobius"/>
    </source>
</evidence>
<dbReference type="EMBL" id="CM002803">
    <property type="protein sequence ID" value="KEI67804.1"/>
    <property type="molecule type" value="Genomic_DNA"/>
</dbReference>
<keyword evidence="4 6" id="KW-1133">Transmembrane helix</keyword>
<dbReference type="NCBIfam" id="TIGR02532">
    <property type="entry name" value="IV_pilin_GFxxxE"/>
    <property type="match status" value="1"/>
</dbReference>
<keyword evidence="8" id="KW-1185">Reference proteome</keyword>
<comment type="subcellular location">
    <subcellularLocation>
        <location evidence="1">Membrane</location>
        <topology evidence="1">Single-pass membrane protein</topology>
    </subcellularLocation>
</comment>
<keyword evidence="5 6" id="KW-0472">Membrane</keyword>
<dbReference type="AlphaFoldDB" id="A0A073CHQ9"/>
<name>A0A073CHQ9_PLAA1</name>
<dbReference type="PANTHER" id="PTHR30093:SF44">
    <property type="entry name" value="TYPE II SECRETION SYSTEM CORE PROTEIN G"/>
    <property type="match status" value="1"/>
</dbReference>
<dbReference type="Proteomes" id="UP000027395">
    <property type="component" value="Chromosome"/>
</dbReference>
<dbReference type="InterPro" id="IPR045584">
    <property type="entry name" value="Pilin-like"/>
</dbReference>
<dbReference type="PANTHER" id="PTHR30093">
    <property type="entry name" value="GENERAL SECRETION PATHWAY PROTEIN G"/>
    <property type="match status" value="1"/>
</dbReference>
<gene>
    <name evidence="7" type="primary">gsp</name>
    <name evidence="7" type="ORF">A19Y_2958</name>
</gene>
<dbReference type="InterPro" id="IPR012902">
    <property type="entry name" value="N_methyl_site"/>
</dbReference>
<dbReference type="GO" id="GO:0016020">
    <property type="term" value="C:membrane"/>
    <property type="evidence" value="ECO:0007669"/>
    <property type="project" value="UniProtKB-SubCell"/>
</dbReference>
<evidence type="ECO:0000256" key="2">
    <source>
        <dbReference type="ARBA" id="ARBA00022481"/>
    </source>
</evidence>
<evidence type="ECO:0000256" key="5">
    <source>
        <dbReference type="ARBA" id="ARBA00023136"/>
    </source>
</evidence>
<sequence>MGKLELPDKKLNIPPNGEKIMKTEFKAKFLQYVSNRKKEEGFTLIELLVVIIIIGILAAIALPSFLSQANKAKQSEAKQYLASINKGQQAFYVENTKFGGSISQLGIGIRTITSNYTYVAALSSVTGAGATATATPATGLKPYAAAVGLVGAGSADKTTQTILCEAPLDTTMAVPTVDGETEPVCGTGFSAVTK</sequence>
<dbReference type="eggNOG" id="COG2165">
    <property type="taxonomic scope" value="Bacteria"/>
</dbReference>
<organism evidence="7 8">
    <name type="scientific">Planktothrix agardhii (strain NIVA-CYA 126/8)</name>
    <dbReference type="NCBI Taxonomy" id="388467"/>
    <lineage>
        <taxon>Bacteria</taxon>
        <taxon>Bacillati</taxon>
        <taxon>Cyanobacteriota</taxon>
        <taxon>Cyanophyceae</taxon>
        <taxon>Oscillatoriophycideae</taxon>
        <taxon>Oscillatoriales</taxon>
        <taxon>Microcoleaceae</taxon>
        <taxon>Planktothrix</taxon>
    </lineage>
</organism>